<keyword evidence="10" id="KW-1185">Reference proteome</keyword>
<keyword evidence="6 8" id="KW-1133">Transmembrane helix</keyword>
<reference evidence="9 10" key="1">
    <citation type="submission" date="2016-10" db="EMBL/GenBank/DDBJ databases">
        <authorList>
            <person name="de Groot N.N."/>
        </authorList>
    </citation>
    <scope>NUCLEOTIDE SEQUENCE [LARGE SCALE GENOMIC DNA]</scope>
    <source>
        <strain evidence="9 10">CGMCC 1.6134</strain>
    </source>
</reference>
<protein>
    <submittedName>
        <fullName evidence="9">Arsenite efflux membrane protein ArsB</fullName>
    </submittedName>
</protein>
<dbReference type="GO" id="GO:0005886">
    <property type="term" value="C:plasma membrane"/>
    <property type="evidence" value="ECO:0007669"/>
    <property type="project" value="UniProtKB-SubCell"/>
</dbReference>
<evidence type="ECO:0000256" key="6">
    <source>
        <dbReference type="ARBA" id="ARBA00022989"/>
    </source>
</evidence>
<dbReference type="PRINTS" id="PR00758">
    <property type="entry name" value="ARSENICPUMP"/>
</dbReference>
<keyword evidence="3" id="KW-1003">Cell membrane</keyword>
<feature type="transmembrane region" description="Helical" evidence="8">
    <location>
        <begin position="259"/>
        <end position="276"/>
    </location>
</feature>
<sequence length="443" mass="48109">MNEIVTAVLIFLVTLVLVIWQPKGLSIGWSAIFGAVLALLAGVVSFQDVGDVAGIVWNATLTFVAIIIISLILDEIGFFEWAALHMARIANGSGLKMFVYVSLLGAVVAALFANDGAALILTPIVLAMVRALRFEEAMVLPFVMASGFIADTTSLPFIVSNLVNIVSADFFGIGFAEYASRMIVPNLFALTASIIVLYLYFRKKIPKSYNMEDLRRPADAIQDLKMFRLSWLVLALLLTGYFVSEFIPWTNPVTGETEAFPVSFVSGVIAIFFLLMARRSKAVETKSVMKGAPWEIVVFSLGMYVVVYGLRNVGLTDALASGLQAAADQGMFAGTMVTGFAAAFLSSIMNNMPTVMINALAISETETMGTLREALIYANVIGSDLGPKITPIGSLATLLWLHVLWTKGVKISWGYYFKVGIVITIPTLFITLTGLYIWLLIIS</sequence>
<name>A0A1I4MU53_9BACI</name>
<dbReference type="GO" id="GO:0015105">
    <property type="term" value="F:arsenite transmembrane transporter activity"/>
    <property type="evidence" value="ECO:0007669"/>
    <property type="project" value="InterPro"/>
</dbReference>
<dbReference type="OrthoDB" id="9774335at2"/>
<feature type="transmembrane region" description="Helical" evidence="8">
    <location>
        <begin position="139"/>
        <end position="163"/>
    </location>
</feature>
<evidence type="ECO:0000313" key="9">
    <source>
        <dbReference type="EMBL" id="SFM06513.1"/>
    </source>
</evidence>
<accession>A0A1I4MU53</accession>
<dbReference type="GO" id="GO:0046685">
    <property type="term" value="P:response to arsenic-containing substance"/>
    <property type="evidence" value="ECO:0007669"/>
    <property type="project" value="UniProtKB-KW"/>
</dbReference>
<organism evidence="9 10">
    <name type="scientific">Salibacterium qingdaonense</name>
    <dbReference type="NCBI Taxonomy" id="266892"/>
    <lineage>
        <taxon>Bacteria</taxon>
        <taxon>Bacillati</taxon>
        <taxon>Bacillota</taxon>
        <taxon>Bacilli</taxon>
        <taxon>Bacillales</taxon>
        <taxon>Bacillaceae</taxon>
    </lineage>
</organism>
<comment type="subcellular location">
    <subcellularLocation>
        <location evidence="1">Cell membrane</location>
        <topology evidence="1">Multi-pass membrane protein</topology>
    </subcellularLocation>
</comment>
<evidence type="ECO:0000313" key="10">
    <source>
        <dbReference type="Proteomes" id="UP000199668"/>
    </source>
</evidence>
<feature type="transmembrane region" description="Helical" evidence="8">
    <location>
        <begin position="183"/>
        <end position="201"/>
    </location>
</feature>
<feature type="transmembrane region" description="Helical" evidence="8">
    <location>
        <begin position="288"/>
        <end position="310"/>
    </location>
</feature>
<evidence type="ECO:0000256" key="4">
    <source>
        <dbReference type="ARBA" id="ARBA00022692"/>
    </source>
</evidence>
<dbReference type="InterPro" id="IPR000802">
    <property type="entry name" value="Arsenical_pump_ArsB"/>
</dbReference>
<evidence type="ECO:0000256" key="1">
    <source>
        <dbReference type="ARBA" id="ARBA00004651"/>
    </source>
</evidence>
<keyword evidence="5" id="KW-0059">Arsenical resistance</keyword>
<evidence type="ECO:0000256" key="3">
    <source>
        <dbReference type="ARBA" id="ARBA00022475"/>
    </source>
</evidence>
<evidence type="ECO:0000256" key="8">
    <source>
        <dbReference type="SAM" id="Phobius"/>
    </source>
</evidence>
<evidence type="ECO:0000256" key="2">
    <source>
        <dbReference type="ARBA" id="ARBA00006433"/>
    </source>
</evidence>
<keyword evidence="4 8" id="KW-0812">Transmembrane</keyword>
<feature type="transmembrane region" description="Helical" evidence="8">
    <location>
        <begin position="27"/>
        <end position="46"/>
    </location>
</feature>
<dbReference type="PANTHER" id="PTHR43302:SF5">
    <property type="entry name" value="TRANSPORTER ARSB-RELATED"/>
    <property type="match status" value="1"/>
</dbReference>
<feature type="transmembrane region" description="Helical" evidence="8">
    <location>
        <begin position="55"/>
        <end position="79"/>
    </location>
</feature>
<feature type="transmembrane region" description="Helical" evidence="8">
    <location>
        <begin position="330"/>
        <end position="348"/>
    </location>
</feature>
<gene>
    <name evidence="9" type="ORF">SAMN04488054_11349</name>
</gene>
<dbReference type="STRING" id="266892.SAMN04488054_11349"/>
<feature type="transmembrane region" description="Helical" evidence="8">
    <location>
        <begin position="415"/>
        <end position="441"/>
    </location>
</feature>
<comment type="similarity">
    <text evidence="2">Belongs to the ArsB family.</text>
</comment>
<feature type="transmembrane region" description="Helical" evidence="8">
    <location>
        <begin position="229"/>
        <end position="247"/>
    </location>
</feature>
<dbReference type="PANTHER" id="PTHR43302">
    <property type="entry name" value="TRANSPORTER ARSB-RELATED"/>
    <property type="match status" value="1"/>
</dbReference>
<dbReference type="CDD" id="cd01118">
    <property type="entry name" value="ArsB_permease"/>
    <property type="match status" value="1"/>
</dbReference>
<dbReference type="NCBIfam" id="TIGR00935">
    <property type="entry name" value="2a45"/>
    <property type="match status" value="1"/>
</dbReference>
<evidence type="ECO:0000256" key="7">
    <source>
        <dbReference type="ARBA" id="ARBA00023136"/>
    </source>
</evidence>
<dbReference type="NCBIfam" id="NF011980">
    <property type="entry name" value="PRK15445.1"/>
    <property type="match status" value="1"/>
</dbReference>
<proteinExistence type="inferred from homology"/>
<dbReference type="Pfam" id="PF02040">
    <property type="entry name" value="ArsB"/>
    <property type="match status" value="1"/>
</dbReference>
<feature type="transmembrane region" description="Helical" evidence="8">
    <location>
        <begin position="5"/>
        <end position="21"/>
    </location>
</feature>
<feature type="transmembrane region" description="Helical" evidence="8">
    <location>
        <begin position="99"/>
        <end position="127"/>
    </location>
</feature>
<dbReference type="AlphaFoldDB" id="A0A1I4MU53"/>
<dbReference type="RefSeq" id="WP_090927106.1">
    <property type="nucleotide sequence ID" value="NZ_FOTY01000013.1"/>
</dbReference>
<dbReference type="Proteomes" id="UP000199668">
    <property type="component" value="Unassembled WGS sequence"/>
</dbReference>
<dbReference type="EMBL" id="FOTY01000013">
    <property type="protein sequence ID" value="SFM06513.1"/>
    <property type="molecule type" value="Genomic_DNA"/>
</dbReference>
<keyword evidence="7 8" id="KW-0472">Membrane</keyword>
<evidence type="ECO:0000256" key="5">
    <source>
        <dbReference type="ARBA" id="ARBA00022849"/>
    </source>
</evidence>